<dbReference type="GO" id="GO:0008654">
    <property type="term" value="P:phospholipid biosynthetic process"/>
    <property type="evidence" value="ECO:0007669"/>
    <property type="project" value="InterPro"/>
</dbReference>
<reference evidence="4 5" key="1">
    <citation type="submission" date="2006-02" db="EMBL/GenBank/DDBJ databases">
        <authorList>
            <person name="Pinhassi J."/>
            <person name="Pedros-Alio C."/>
            <person name="Ferriera S."/>
            <person name="Johnson J."/>
            <person name="Kravitz S."/>
            <person name="Halpern A."/>
            <person name="Remington K."/>
            <person name="Beeson K."/>
            <person name="Tran B."/>
            <person name="Rogers Y.-H."/>
            <person name="Friedman R."/>
            <person name="Venter J.C."/>
        </authorList>
    </citation>
    <scope>NUCLEOTIDE SEQUENCE [LARGE SCALE GENOMIC DNA]</scope>
    <source>
        <strain evidence="4 5">MED297</strain>
    </source>
</reference>
<keyword evidence="1 2" id="KW-0808">Transferase</keyword>
<comment type="similarity">
    <text evidence="2">Belongs to the CDP-alcohol phosphatidyltransferase class-I family.</text>
</comment>
<dbReference type="Gene3D" id="1.20.120.1760">
    <property type="match status" value="1"/>
</dbReference>
<proteinExistence type="inferred from homology"/>
<name>A4BAL0_9GAMM</name>
<protein>
    <submittedName>
        <fullName evidence="4">Phosphatidylglycerophosphate synthase</fullName>
    </submittedName>
</protein>
<accession>A4BAL0</accession>
<dbReference type="InterPro" id="IPR000462">
    <property type="entry name" value="CDP-OH_P_trans"/>
</dbReference>
<comment type="caution">
    <text evidence="4">The sequence shown here is derived from an EMBL/GenBank/DDBJ whole genome shotgun (WGS) entry which is preliminary data.</text>
</comment>
<dbReference type="InterPro" id="IPR048254">
    <property type="entry name" value="CDP_ALCOHOL_P_TRANSF_CS"/>
</dbReference>
<feature type="transmembrane region" description="Helical" evidence="3">
    <location>
        <begin position="109"/>
        <end position="133"/>
    </location>
</feature>
<gene>
    <name evidence="4" type="ORF">MED297_10661</name>
</gene>
<dbReference type="GO" id="GO:0016020">
    <property type="term" value="C:membrane"/>
    <property type="evidence" value="ECO:0007669"/>
    <property type="project" value="InterPro"/>
</dbReference>
<evidence type="ECO:0000313" key="4">
    <source>
        <dbReference type="EMBL" id="EAR10966.1"/>
    </source>
</evidence>
<evidence type="ECO:0000256" key="2">
    <source>
        <dbReference type="RuleBase" id="RU003750"/>
    </source>
</evidence>
<dbReference type="HOGENOM" id="CLU_080384_2_0_6"/>
<dbReference type="STRING" id="314283.MED297_10661"/>
<organism evidence="4 5">
    <name type="scientific">Reinekea blandensis MED297</name>
    <dbReference type="NCBI Taxonomy" id="314283"/>
    <lineage>
        <taxon>Bacteria</taxon>
        <taxon>Pseudomonadati</taxon>
        <taxon>Pseudomonadota</taxon>
        <taxon>Gammaproteobacteria</taxon>
        <taxon>Oceanospirillales</taxon>
        <taxon>Saccharospirillaceae</taxon>
        <taxon>Reinekea</taxon>
    </lineage>
</organism>
<dbReference type="Proteomes" id="UP000005953">
    <property type="component" value="Unassembled WGS sequence"/>
</dbReference>
<feature type="transmembrane region" description="Helical" evidence="3">
    <location>
        <begin position="36"/>
        <end position="60"/>
    </location>
</feature>
<dbReference type="Pfam" id="PF01066">
    <property type="entry name" value="CDP-OH_P_transf"/>
    <property type="match status" value="1"/>
</dbReference>
<keyword evidence="3" id="KW-1133">Transmembrane helix</keyword>
<dbReference type="RefSeq" id="WP_008041595.1">
    <property type="nucleotide sequence ID" value="NZ_CH724149.1"/>
</dbReference>
<keyword evidence="3" id="KW-0472">Membrane</keyword>
<evidence type="ECO:0000256" key="3">
    <source>
        <dbReference type="SAM" id="Phobius"/>
    </source>
</evidence>
<dbReference type="OrthoDB" id="9790577at2"/>
<dbReference type="GO" id="GO:0016780">
    <property type="term" value="F:phosphotransferase activity, for other substituted phosphate groups"/>
    <property type="evidence" value="ECO:0007669"/>
    <property type="project" value="InterPro"/>
</dbReference>
<dbReference type="EMBL" id="AAOE01000002">
    <property type="protein sequence ID" value="EAR10966.1"/>
    <property type="molecule type" value="Genomic_DNA"/>
</dbReference>
<evidence type="ECO:0000256" key="1">
    <source>
        <dbReference type="ARBA" id="ARBA00022679"/>
    </source>
</evidence>
<dbReference type="InterPro" id="IPR043130">
    <property type="entry name" value="CDP-OH_PTrfase_TM_dom"/>
</dbReference>
<keyword evidence="5" id="KW-1185">Reference proteome</keyword>
<keyword evidence="3" id="KW-0812">Transmembrane</keyword>
<sequence>MLDRWTLQWIKPPLAQTAKRLVNRGVTADQVTISGFMVGMAAVPAIALGHTGAAAVLILANRIMDGLDGAIARQTEATDRGAYLDIVLDFIFYSAVVFAFALADPAQNALAASALIFSFMGTGSTFLAFAILAERRKLQSMQYPSKGFYYLNGLAEGTETILFLLAMCLIPTHFATIAWVFFAICVVTTVTRVIGGAHTLAQPPIEN</sequence>
<dbReference type="PROSITE" id="PS00379">
    <property type="entry name" value="CDP_ALCOHOL_P_TRANSF"/>
    <property type="match status" value="1"/>
</dbReference>
<feature type="transmembrane region" description="Helical" evidence="3">
    <location>
        <begin position="81"/>
        <end position="103"/>
    </location>
</feature>
<dbReference type="AlphaFoldDB" id="A4BAL0"/>
<evidence type="ECO:0000313" key="5">
    <source>
        <dbReference type="Proteomes" id="UP000005953"/>
    </source>
</evidence>